<protein>
    <submittedName>
        <fullName evidence="2">Uncharacterized protein</fullName>
    </submittedName>
</protein>
<gene>
    <name evidence="2" type="ORF">CKM354_000011100</name>
</gene>
<keyword evidence="3" id="KW-1185">Reference proteome</keyword>
<dbReference type="GeneID" id="68285686"/>
<dbReference type="OrthoDB" id="10620768at2759"/>
<dbReference type="RefSeq" id="XP_044651128.1">
    <property type="nucleotide sequence ID" value="XM_044795193.1"/>
</dbReference>
<evidence type="ECO:0000256" key="1">
    <source>
        <dbReference type="SAM" id="SignalP"/>
    </source>
</evidence>
<keyword evidence="1" id="KW-0732">Signal</keyword>
<name>A0A9P3C5N3_9PEZI</name>
<proteinExistence type="predicted"/>
<evidence type="ECO:0000313" key="2">
    <source>
        <dbReference type="EMBL" id="GIZ36641.1"/>
    </source>
</evidence>
<accession>A0A9P3C5N3</accession>
<reference evidence="2 3" key="1">
    <citation type="submission" date="2021-01" db="EMBL/GenBank/DDBJ databases">
        <title>Cercospora kikuchii MAFF 305040 whole genome shotgun sequence.</title>
        <authorList>
            <person name="Kashiwa T."/>
            <person name="Suzuki T."/>
        </authorList>
    </citation>
    <scope>NUCLEOTIDE SEQUENCE [LARGE SCALE GENOMIC DNA]</scope>
    <source>
        <strain evidence="2 3">MAFF 305040</strain>
    </source>
</reference>
<dbReference type="AlphaFoldDB" id="A0A9P3C5N3"/>
<organism evidence="2 3">
    <name type="scientific">Cercospora kikuchii</name>
    <dbReference type="NCBI Taxonomy" id="84275"/>
    <lineage>
        <taxon>Eukaryota</taxon>
        <taxon>Fungi</taxon>
        <taxon>Dikarya</taxon>
        <taxon>Ascomycota</taxon>
        <taxon>Pezizomycotina</taxon>
        <taxon>Dothideomycetes</taxon>
        <taxon>Dothideomycetidae</taxon>
        <taxon>Mycosphaerellales</taxon>
        <taxon>Mycosphaerellaceae</taxon>
        <taxon>Cercospora</taxon>
    </lineage>
</organism>
<sequence>MALLVLVVTMIASCANAIDLAPLPSNTITSSGKVTLSLPGPPLKAVIPTCFMTTVPLTTTCNIGVHTLRKRENSPPPQKTLAPGLVPLKAIVPQCSTIFTSSTTCLAGVHPQPTMDQIPITITRTTKIDQAAEPIVTTMSTEAHISVSIPPATATSANYEFFFTTSLRDRIVDTANKFCTKSRRQISRRATLACALPETASAEFETELRTLIDETTFALPSTDMLGLLPEYLRSEQAFNTMMGSAAVLSIVGLFKAGVTLQGSLQVLPAPMQSIIHGDNPTAPVTSSTTSTFQPPIIATPGPPNSIAPTLESEDVAFLTEYLQRVINLPVLVTVRGSAPTITKASVTATLTQAPPVLASPTCHNGGTAFRLEDVEEKISSFCSTASKQSWTATQLPAGATVSAYPNLFSGGQGQYSFDVAASEKEKSLYLEAKFRADACSPGAAQSVDFRKDKSKWCTDHFLKVLNDCQTVKPDSNSEFWKTGGTRSEDCMQWTIGQSQE</sequence>
<feature type="signal peptide" evidence="1">
    <location>
        <begin position="1"/>
        <end position="17"/>
    </location>
</feature>
<dbReference type="EMBL" id="BOLY01000001">
    <property type="protein sequence ID" value="GIZ36641.1"/>
    <property type="molecule type" value="Genomic_DNA"/>
</dbReference>
<dbReference type="Proteomes" id="UP000825890">
    <property type="component" value="Unassembled WGS sequence"/>
</dbReference>
<feature type="chain" id="PRO_5040148969" evidence="1">
    <location>
        <begin position="18"/>
        <end position="500"/>
    </location>
</feature>
<evidence type="ECO:0000313" key="3">
    <source>
        <dbReference type="Proteomes" id="UP000825890"/>
    </source>
</evidence>
<comment type="caution">
    <text evidence="2">The sequence shown here is derived from an EMBL/GenBank/DDBJ whole genome shotgun (WGS) entry which is preliminary data.</text>
</comment>